<dbReference type="PANTHER" id="PTHR34597:SF6">
    <property type="entry name" value="BLR6126 PROTEIN"/>
    <property type="match status" value="1"/>
</dbReference>
<feature type="signal peptide" evidence="5">
    <location>
        <begin position="1"/>
        <end position="28"/>
    </location>
</feature>
<reference evidence="8" key="1">
    <citation type="submission" date="2023-01" db="EMBL/GenBank/DDBJ databases">
        <title>Xenophilus mangrovi sp. nov., isolated from soil of Mangrove nature reserve.</title>
        <authorList>
            <person name="Xu S."/>
            <person name="Liu Z."/>
            <person name="Xu Y."/>
        </authorList>
    </citation>
    <scope>NUCLEOTIDE SEQUENCE</scope>
    <source>
        <strain evidence="8">YW8</strain>
    </source>
</reference>
<dbReference type="GO" id="GO:0098046">
    <property type="term" value="C:type V protein secretion system complex"/>
    <property type="evidence" value="ECO:0007669"/>
    <property type="project" value="TreeGrafter"/>
</dbReference>
<feature type="compositionally biased region" description="Low complexity" evidence="4">
    <location>
        <begin position="32"/>
        <end position="60"/>
    </location>
</feature>
<dbReference type="PANTHER" id="PTHR34597">
    <property type="entry name" value="SLR1661 PROTEIN"/>
    <property type="match status" value="1"/>
</dbReference>
<evidence type="ECO:0000259" key="7">
    <source>
        <dbReference type="Pfam" id="PF08479"/>
    </source>
</evidence>
<evidence type="ECO:0000256" key="5">
    <source>
        <dbReference type="SAM" id="SignalP"/>
    </source>
</evidence>
<evidence type="ECO:0000256" key="2">
    <source>
        <dbReference type="ARBA" id="ARBA00022692"/>
    </source>
</evidence>
<dbReference type="RefSeq" id="WP_271428632.1">
    <property type="nucleotide sequence ID" value="NZ_JAQIPB010000006.1"/>
</dbReference>
<dbReference type="Gene3D" id="2.40.160.50">
    <property type="entry name" value="membrane protein fhac: a member of the omp85/tpsb transporter family"/>
    <property type="match status" value="1"/>
</dbReference>
<organism evidence="8 9">
    <name type="scientific">Xenophilus arseniciresistens</name>
    <dbReference type="NCBI Taxonomy" id="1283306"/>
    <lineage>
        <taxon>Bacteria</taxon>
        <taxon>Pseudomonadati</taxon>
        <taxon>Pseudomonadota</taxon>
        <taxon>Betaproteobacteria</taxon>
        <taxon>Burkholderiales</taxon>
        <taxon>Comamonadaceae</taxon>
        <taxon>Xenophilus</taxon>
    </lineage>
</organism>
<sequence length="566" mass="60485">MPAQAGLHWLRSGLNAMLAGALAAAAQAQSSGNPLDQLPLPAQQQQPPVPRPQVALQQPAGAAGRLGESVTPTRFDIEGVSAIPFAEVAALFAPWVGQPVLVERLVQAARQASALYSARGHPLAFVYLPEQSFADGVVRVVAVEGYIASVRIEGDAGPGEERLRAMAATLQAERPLRQASFERVSQLMARLPGLNVKATAALPASTDGATTLVLHVKRQPHDLSLGADLRQPRPRAVLTGVLNDPLTAGGQLSASTLLGHPRQEALLTTSYSQLVGADGTALKASFTHYRGYPDENMERGARIERRNTNRRAEFSASHPLLLDARRSLTLSGGLYAVNNLDAYSVPLTGTRLDDDTRVRAVFAQLGYQGGDASRARSANLMLAQGLRGLGATAQQRSNVRGAAGVNPARLDFTRLSLEASQRDRFENQWGSALSLGAQYSPHSLAASERISFGGQRFGRGYSAGDAAGDSGWGVGAELNRLFKVDGGEWLRQVEPYLLLEAAQVSLKKGWPAPRRLRSVALGTRLSDGRHYHLDLAVAKPVGDASATNPLRRARLTLLLNYNFGER</sequence>
<feature type="chain" id="PRO_5042056238" evidence="5">
    <location>
        <begin position="29"/>
        <end position="566"/>
    </location>
</feature>
<keyword evidence="2" id="KW-0812">Transmembrane</keyword>
<dbReference type="InterPro" id="IPR051544">
    <property type="entry name" value="TPS_OM_transporter"/>
</dbReference>
<evidence type="ECO:0000313" key="8">
    <source>
        <dbReference type="EMBL" id="MDA7417402.1"/>
    </source>
</evidence>
<evidence type="ECO:0000256" key="3">
    <source>
        <dbReference type="ARBA" id="ARBA00023237"/>
    </source>
</evidence>
<feature type="domain" description="Polypeptide-transport-associated ShlB-type" evidence="7">
    <location>
        <begin position="72"/>
        <end position="145"/>
    </location>
</feature>
<evidence type="ECO:0000313" key="9">
    <source>
        <dbReference type="Proteomes" id="UP001212602"/>
    </source>
</evidence>
<dbReference type="Gene3D" id="3.10.20.310">
    <property type="entry name" value="membrane protein fhac"/>
    <property type="match status" value="1"/>
</dbReference>
<keyword evidence="9" id="KW-1185">Reference proteome</keyword>
<comment type="caution">
    <text evidence="8">The sequence shown here is derived from an EMBL/GenBank/DDBJ whole genome shotgun (WGS) entry which is preliminary data.</text>
</comment>
<keyword evidence="1" id="KW-0472">Membrane</keyword>
<dbReference type="GO" id="GO:0008320">
    <property type="term" value="F:protein transmembrane transporter activity"/>
    <property type="evidence" value="ECO:0007669"/>
    <property type="project" value="TreeGrafter"/>
</dbReference>
<evidence type="ECO:0000256" key="1">
    <source>
        <dbReference type="ARBA" id="ARBA00022452"/>
    </source>
</evidence>
<dbReference type="Pfam" id="PF08479">
    <property type="entry name" value="POTRA_2"/>
    <property type="match status" value="1"/>
</dbReference>
<evidence type="ECO:0000256" key="4">
    <source>
        <dbReference type="SAM" id="MobiDB-lite"/>
    </source>
</evidence>
<dbReference type="Proteomes" id="UP001212602">
    <property type="component" value="Unassembled WGS sequence"/>
</dbReference>
<keyword evidence="5" id="KW-0732">Signal</keyword>
<dbReference type="GO" id="GO:0046819">
    <property type="term" value="P:protein secretion by the type V secretion system"/>
    <property type="evidence" value="ECO:0007669"/>
    <property type="project" value="TreeGrafter"/>
</dbReference>
<dbReference type="AlphaFoldDB" id="A0AAE3NBR2"/>
<protein>
    <submittedName>
        <fullName evidence="8">ShlB/FhaC/HecB family hemolysin secretion/activation protein</fullName>
    </submittedName>
</protein>
<proteinExistence type="predicted"/>
<name>A0AAE3NBR2_9BURK</name>
<dbReference type="Pfam" id="PF03865">
    <property type="entry name" value="ShlB"/>
    <property type="match status" value="1"/>
</dbReference>
<accession>A0AAE3NBR2</accession>
<dbReference type="InterPro" id="IPR005565">
    <property type="entry name" value="Hemolysn_activator_HlyB_C"/>
</dbReference>
<gene>
    <name evidence="8" type="ORF">PGB34_13615</name>
</gene>
<feature type="domain" description="Haemolysin activator HlyB C-terminal" evidence="6">
    <location>
        <begin position="243"/>
        <end position="524"/>
    </location>
</feature>
<dbReference type="InterPro" id="IPR013686">
    <property type="entry name" value="Polypept-transport_assoc_ShlB"/>
</dbReference>
<feature type="region of interest" description="Disordered" evidence="4">
    <location>
        <begin position="32"/>
        <end position="67"/>
    </location>
</feature>
<keyword evidence="1" id="KW-1134">Transmembrane beta strand</keyword>
<evidence type="ECO:0000259" key="6">
    <source>
        <dbReference type="Pfam" id="PF03865"/>
    </source>
</evidence>
<dbReference type="EMBL" id="JAQIPB010000006">
    <property type="protein sequence ID" value="MDA7417402.1"/>
    <property type="molecule type" value="Genomic_DNA"/>
</dbReference>
<keyword evidence="3" id="KW-0998">Cell outer membrane</keyword>